<keyword evidence="1" id="KW-0732">Signal</keyword>
<proteinExistence type="predicted"/>
<keyword evidence="3" id="KW-1185">Reference proteome</keyword>
<feature type="chain" id="PRO_5007895968" description="Beta/gamma crystallin" evidence="1">
    <location>
        <begin position="20"/>
        <end position="136"/>
    </location>
</feature>
<dbReference type="EMBL" id="AZGY01000007">
    <property type="protein sequence ID" value="KZZ96531.1"/>
    <property type="molecule type" value="Genomic_DNA"/>
</dbReference>
<sequence length="136" mass="14437">MRVAQIATLALAAVSYALPAEPGVDGAESGDVTALEDVTAFEPAAGGDEVGALARYNITLCNLPNFRDCTRYFGNTGRCYRVPPRNFKKISSLRTTRRCSLFTGLGCSGPSLSLPSGSYATLPPRFNNNVASLRCV</sequence>
<name>A0A168CFH9_9HYPO</name>
<protein>
    <recommendedName>
        <fullName evidence="4">Beta/gamma crystallin</fullName>
    </recommendedName>
</protein>
<accession>A0A168CFH9</accession>
<evidence type="ECO:0000256" key="1">
    <source>
        <dbReference type="SAM" id="SignalP"/>
    </source>
</evidence>
<evidence type="ECO:0000313" key="3">
    <source>
        <dbReference type="Proteomes" id="UP000078544"/>
    </source>
</evidence>
<gene>
    <name evidence="2" type="ORF">AAL_03760</name>
</gene>
<feature type="signal peptide" evidence="1">
    <location>
        <begin position="1"/>
        <end position="19"/>
    </location>
</feature>
<reference evidence="2 3" key="1">
    <citation type="journal article" date="2016" name="Genome Biol. Evol.">
        <title>Divergent and convergent evolution of fungal pathogenicity.</title>
        <authorList>
            <person name="Shang Y."/>
            <person name="Xiao G."/>
            <person name="Zheng P."/>
            <person name="Cen K."/>
            <person name="Zhan S."/>
            <person name="Wang C."/>
        </authorList>
    </citation>
    <scope>NUCLEOTIDE SEQUENCE [LARGE SCALE GENOMIC DNA]</scope>
    <source>
        <strain evidence="2 3">RCEF 2490</strain>
    </source>
</reference>
<evidence type="ECO:0008006" key="4">
    <source>
        <dbReference type="Google" id="ProtNLM"/>
    </source>
</evidence>
<dbReference type="AlphaFoldDB" id="A0A168CFH9"/>
<organism evidence="2 3">
    <name type="scientific">Moelleriella libera RCEF 2490</name>
    <dbReference type="NCBI Taxonomy" id="1081109"/>
    <lineage>
        <taxon>Eukaryota</taxon>
        <taxon>Fungi</taxon>
        <taxon>Dikarya</taxon>
        <taxon>Ascomycota</taxon>
        <taxon>Pezizomycotina</taxon>
        <taxon>Sordariomycetes</taxon>
        <taxon>Hypocreomycetidae</taxon>
        <taxon>Hypocreales</taxon>
        <taxon>Clavicipitaceae</taxon>
        <taxon>Moelleriella</taxon>
    </lineage>
</organism>
<evidence type="ECO:0000313" key="2">
    <source>
        <dbReference type="EMBL" id="KZZ96531.1"/>
    </source>
</evidence>
<comment type="caution">
    <text evidence="2">The sequence shown here is derived from an EMBL/GenBank/DDBJ whole genome shotgun (WGS) entry which is preliminary data.</text>
</comment>
<dbReference type="Proteomes" id="UP000078544">
    <property type="component" value="Unassembled WGS sequence"/>
</dbReference>